<dbReference type="Proteomes" id="UP000799778">
    <property type="component" value="Unassembled WGS sequence"/>
</dbReference>
<reference evidence="3" key="1">
    <citation type="journal article" date="2020" name="Stud. Mycol.">
        <title>101 Dothideomycetes genomes: a test case for predicting lifestyles and emergence of pathogens.</title>
        <authorList>
            <person name="Haridas S."/>
            <person name="Albert R."/>
            <person name="Binder M."/>
            <person name="Bloem J."/>
            <person name="Labutti K."/>
            <person name="Salamov A."/>
            <person name="Andreopoulos B."/>
            <person name="Baker S."/>
            <person name="Barry K."/>
            <person name="Bills G."/>
            <person name="Bluhm B."/>
            <person name="Cannon C."/>
            <person name="Castanera R."/>
            <person name="Culley D."/>
            <person name="Daum C."/>
            <person name="Ezra D."/>
            <person name="Gonzalez J."/>
            <person name="Henrissat B."/>
            <person name="Kuo A."/>
            <person name="Liang C."/>
            <person name="Lipzen A."/>
            <person name="Lutzoni F."/>
            <person name="Magnuson J."/>
            <person name="Mondo S."/>
            <person name="Nolan M."/>
            <person name="Ohm R."/>
            <person name="Pangilinan J."/>
            <person name="Park H.-J."/>
            <person name="Ramirez L."/>
            <person name="Alfaro M."/>
            <person name="Sun H."/>
            <person name="Tritt A."/>
            <person name="Yoshinaga Y."/>
            <person name="Zwiers L.-H."/>
            <person name="Turgeon B."/>
            <person name="Goodwin S."/>
            <person name="Spatafora J."/>
            <person name="Crous P."/>
            <person name="Grigoriev I."/>
        </authorList>
    </citation>
    <scope>NUCLEOTIDE SEQUENCE</scope>
    <source>
        <strain evidence="3">CBS 175.79</strain>
    </source>
</reference>
<dbReference type="GeneID" id="54286531"/>
<evidence type="ECO:0000256" key="1">
    <source>
        <dbReference type="SAM" id="MobiDB-lite"/>
    </source>
</evidence>
<gene>
    <name evidence="3" type="ORF">BU24DRAFT_427077</name>
</gene>
<evidence type="ECO:0000313" key="3">
    <source>
        <dbReference type="EMBL" id="KAF2010880.1"/>
    </source>
</evidence>
<dbReference type="EMBL" id="ML978075">
    <property type="protein sequence ID" value="KAF2010880.1"/>
    <property type="molecule type" value="Genomic_DNA"/>
</dbReference>
<protein>
    <submittedName>
        <fullName evidence="3">Uncharacterized protein</fullName>
    </submittedName>
</protein>
<evidence type="ECO:0000313" key="4">
    <source>
        <dbReference type="Proteomes" id="UP000799778"/>
    </source>
</evidence>
<keyword evidence="4" id="KW-1185">Reference proteome</keyword>
<organism evidence="3 4">
    <name type="scientific">Aaosphaeria arxii CBS 175.79</name>
    <dbReference type="NCBI Taxonomy" id="1450172"/>
    <lineage>
        <taxon>Eukaryota</taxon>
        <taxon>Fungi</taxon>
        <taxon>Dikarya</taxon>
        <taxon>Ascomycota</taxon>
        <taxon>Pezizomycotina</taxon>
        <taxon>Dothideomycetes</taxon>
        <taxon>Pleosporomycetidae</taxon>
        <taxon>Pleosporales</taxon>
        <taxon>Pleosporales incertae sedis</taxon>
        <taxon>Aaosphaeria</taxon>
    </lineage>
</organism>
<feature type="region of interest" description="Disordered" evidence="1">
    <location>
        <begin position="63"/>
        <end position="82"/>
    </location>
</feature>
<proteinExistence type="predicted"/>
<evidence type="ECO:0000256" key="2">
    <source>
        <dbReference type="SAM" id="SignalP"/>
    </source>
</evidence>
<dbReference type="RefSeq" id="XP_033379219.1">
    <property type="nucleotide sequence ID" value="XM_033529134.1"/>
</dbReference>
<name>A0A6A5XDA5_9PLEO</name>
<dbReference type="AlphaFoldDB" id="A0A6A5XDA5"/>
<accession>A0A6A5XDA5</accession>
<sequence length="82" mass="9324">MGFAIHPALIVLCVMLGAALMVTCGAGVHRMYGVRVEDRAHMVRSVEQESYMREVRDRNLEGLMHEGRRSHFKHPRPPVNRG</sequence>
<keyword evidence="2" id="KW-0732">Signal</keyword>
<dbReference type="OrthoDB" id="4159814at2759"/>
<feature type="signal peptide" evidence="2">
    <location>
        <begin position="1"/>
        <end position="25"/>
    </location>
</feature>
<feature type="chain" id="PRO_5025410783" evidence="2">
    <location>
        <begin position="26"/>
        <end position="82"/>
    </location>
</feature>